<dbReference type="PATRIC" id="fig|1423.173.peg.4856"/>
<dbReference type="AlphaFoldDB" id="A0A0D1I6L3"/>
<organism evidence="1 2">
    <name type="scientific">Bacillus subtilis</name>
    <dbReference type="NCBI Taxonomy" id="1423"/>
    <lineage>
        <taxon>Bacteria</taxon>
        <taxon>Bacillati</taxon>
        <taxon>Bacillota</taxon>
        <taxon>Bacilli</taxon>
        <taxon>Bacillales</taxon>
        <taxon>Bacillaceae</taxon>
        <taxon>Bacillus</taxon>
    </lineage>
</organism>
<protein>
    <submittedName>
        <fullName evidence="1">Uncharacterized protein</fullName>
    </submittedName>
</protein>
<proteinExistence type="predicted"/>
<dbReference type="EMBL" id="JXBC01000014">
    <property type="protein sequence ID" value="KIU04413.1"/>
    <property type="molecule type" value="Genomic_DNA"/>
</dbReference>
<reference evidence="1 2" key="1">
    <citation type="submission" date="2014-12" db="EMBL/GenBank/DDBJ databases">
        <title>Comparative genome analysis of Bacillus coagulans HM-08, Clostridium butyricum HM-68, Bacillus subtilis HM-66 and Bacillus licheniformis BL-09.</title>
        <authorList>
            <person name="Zhang H."/>
        </authorList>
    </citation>
    <scope>NUCLEOTIDE SEQUENCE [LARGE SCALE GENOMIC DNA]</scope>
    <source>
        <strain evidence="1 2">HM-66</strain>
    </source>
</reference>
<gene>
    <name evidence="1" type="ORF">SC09_contig8orf00049</name>
</gene>
<comment type="caution">
    <text evidence="1">The sequence shown here is derived from an EMBL/GenBank/DDBJ whole genome shotgun (WGS) entry which is preliminary data.</text>
</comment>
<dbReference type="Proteomes" id="UP000032247">
    <property type="component" value="Unassembled WGS sequence"/>
</dbReference>
<evidence type="ECO:0000313" key="1">
    <source>
        <dbReference type="EMBL" id="KIU04413.1"/>
    </source>
</evidence>
<name>A0A0D1I6L3_BACIU</name>
<evidence type="ECO:0000313" key="2">
    <source>
        <dbReference type="Proteomes" id="UP000032247"/>
    </source>
</evidence>
<accession>A0A0D1I6L3</accession>
<sequence>MKEGTIDLWDKKDGKVKVIITDLLKLHPYTGKGNRSPVSLFDFDGNYRCRIHHMQSDMNLVGDILEALEVDDRFENFKLEFDKDIKMYEFSINERGNMTHRSYNTNIVMAVINTTFDALISMRYMSNNETE</sequence>